<feature type="compositionally biased region" description="Acidic residues" evidence="1">
    <location>
        <begin position="161"/>
        <end position="178"/>
    </location>
</feature>
<accession>J0D205</accession>
<dbReference type="KEGG" id="adl:AURDEDRAFT_178269"/>
<evidence type="ECO:0000313" key="2">
    <source>
        <dbReference type="EMBL" id="EJD32637.1"/>
    </source>
</evidence>
<protein>
    <recommendedName>
        <fullName evidence="4">Retrotransposon gag domain-containing protein</fullName>
    </recommendedName>
</protein>
<dbReference type="InParanoid" id="J0D205"/>
<feature type="compositionally biased region" description="Acidic residues" evidence="1">
    <location>
        <begin position="189"/>
        <end position="214"/>
    </location>
</feature>
<feature type="compositionally biased region" description="Acidic residues" evidence="1">
    <location>
        <begin position="234"/>
        <end position="245"/>
    </location>
</feature>
<evidence type="ECO:0008006" key="4">
    <source>
        <dbReference type="Google" id="ProtNLM"/>
    </source>
</evidence>
<feature type="compositionally biased region" description="Basic and acidic residues" evidence="1">
    <location>
        <begin position="215"/>
        <end position="224"/>
    </location>
</feature>
<sequence>MLHVALDDHPWTTQEIYCELWDSCFSDNFREELREKLMKAKQNGRPIKDYAKDLRNLAVRFPDIDEHALKRIFWDGSDAYIQLFWAEKGRSVEYDDIPTLLIYAQRAERRERLRRRLLETQEQSPASEEGTEADDQERSAQASGARPDEDQHNSETQGDWDNAEDPENDDYWEEDGAEPEQGSDREYSTEGDPEEEPDDEEYSEEYYSEEEPQDTETHLNRAPDADFASGAQEDWSEGEYYSEDY</sequence>
<organism evidence="2 3">
    <name type="scientific">Auricularia subglabra (strain TFB-10046 / SS5)</name>
    <name type="common">White-rot fungus</name>
    <name type="synonym">Auricularia delicata (strain TFB10046)</name>
    <dbReference type="NCBI Taxonomy" id="717982"/>
    <lineage>
        <taxon>Eukaryota</taxon>
        <taxon>Fungi</taxon>
        <taxon>Dikarya</taxon>
        <taxon>Basidiomycota</taxon>
        <taxon>Agaricomycotina</taxon>
        <taxon>Agaricomycetes</taxon>
        <taxon>Auriculariales</taxon>
        <taxon>Auriculariaceae</taxon>
        <taxon>Auricularia</taxon>
    </lineage>
</organism>
<dbReference type="AlphaFoldDB" id="J0D205"/>
<evidence type="ECO:0000256" key="1">
    <source>
        <dbReference type="SAM" id="MobiDB-lite"/>
    </source>
</evidence>
<gene>
    <name evidence="2" type="ORF">AURDEDRAFT_178269</name>
</gene>
<feature type="region of interest" description="Disordered" evidence="1">
    <location>
        <begin position="118"/>
        <end position="245"/>
    </location>
</feature>
<dbReference type="Proteomes" id="UP000006514">
    <property type="component" value="Unassembled WGS sequence"/>
</dbReference>
<name>J0D205_AURST</name>
<dbReference type="EMBL" id="JH688781">
    <property type="protein sequence ID" value="EJD32637.1"/>
    <property type="molecule type" value="Genomic_DNA"/>
</dbReference>
<reference evidence="3" key="1">
    <citation type="journal article" date="2012" name="Science">
        <title>The Paleozoic origin of enzymatic lignin decomposition reconstructed from 31 fungal genomes.</title>
        <authorList>
            <person name="Floudas D."/>
            <person name="Binder M."/>
            <person name="Riley R."/>
            <person name="Barry K."/>
            <person name="Blanchette R.A."/>
            <person name="Henrissat B."/>
            <person name="Martinez A.T."/>
            <person name="Otillar R."/>
            <person name="Spatafora J.W."/>
            <person name="Yadav J.S."/>
            <person name="Aerts A."/>
            <person name="Benoit I."/>
            <person name="Boyd A."/>
            <person name="Carlson A."/>
            <person name="Copeland A."/>
            <person name="Coutinho P.M."/>
            <person name="de Vries R.P."/>
            <person name="Ferreira P."/>
            <person name="Findley K."/>
            <person name="Foster B."/>
            <person name="Gaskell J."/>
            <person name="Glotzer D."/>
            <person name="Gorecki P."/>
            <person name="Heitman J."/>
            <person name="Hesse C."/>
            <person name="Hori C."/>
            <person name="Igarashi K."/>
            <person name="Jurgens J.A."/>
            <person name="Kallen N."/>
            <person name="Kersten P."/>
            <person name="Kohler A."/>
            <person name="Kuees U."/>
            <person name="Kumar T.K.A."/>
            <person name="Kuo A."/>
            <person name="LaButti K."/>
            <person name="Larrondo L.F."/>
            <person name="Lindquist E."/>
            <person name="Ling A."/>
            <person name="Lombard V."/>
            <person name="Lucas S."/>
            <person name="Lundell T."/>
            <person name="Martin R."/>
            <person name="McLaughlin D.J."/>
            <person name="Morgenstern I."/>
            <person name="Morin E."/>
            <person name="Murat C."/>
            <person name="Nagy L.G."/>
            <person name="Nolan M."/>
            <person name="Ohm R.A."/>
            <person name="Patyshakuliyeva A."/>
            <person name="Rokas A."/>
            <person name="Ruiz-Duenas F.J."/>
            <person name="Sabat G."/>
            <person name="Salamov A."/>
            <person name="Samejima M."/>
            <person name="Schmutz J."/>
            <person name="Slot J.C."/>
            <person name="St John F."/>
            <person name="Stenlid J."/>
            <person name="Sun H."/>
            <person name="Sun S."/>
            <person name="Syed K."/>
            <person name="Tsang A."/>
            <person name="Wiebenga A."/>
            <person name="Young D."/>
            <person name="Pisabarro A."/>
            <person name="Eastwood D.C."/>
            <person name="Martin F."/>
            <person name="Cullen D."/>
            <person name="Grigoriev I.V."/>
            <person name="Hibbett D.S."/>
        </authorList>
    </citation>
    <scope>NUCLEOTIDE SEQUENCE [LARGE SCALE GENOMIC DNA]</scope>
    <source>
        <strain evidence="3">TFB10046</strain>
    </source>
</reference>
<dbReference type="OrthoDB" id="3267748at2759"/>
<keyword evidence="3" id="KW-1185">Reference proteome</keyword>
<proteinExistence type="predicted"/>
<evidence type="ECO:0000313" key="3">
    <source>
        <dbReference type="Proteomes" id="UP000006514"/>
    </source>
</evidence>